<evidence type="ECO:0000256" key="3">
    <source>
        <dbReference type="ARBA" id="ARBA00023242"/>
    </source>
</evidence>
<comment type="caution">
    <text evidence="6">The sequence shown here is derived from an EMBL/GenBank/DDBJ whole genome shotgun (WGS) entry which is preliminary data.</text>
</comment>
<dbReference type="SUPFAM" id="SSF51197">
    <property type="entry name" value="Clavaminate synthase-like"/>
    <property type="match status" value="1"/>
</dbReference>
<keyword evidence="3" id="KW-0539">Nucleus</keyword>
<evidence type="ECO:0000259" key="5">
    <source>
        <dbReference type="PROSITE" id="PS51184"/>
    </source>
</evidence>
<dbReference type="AlphaFoldDB" id="A0A9J6BS55"/>
<organism evidence="6 7">
    <name type="scientific">Polypedilum vanderplanki</name>
    <name type="common">Sleeping chironomid midge</name>
    <dbReference type="NCBI Taxonomy" id="319348"/>
    <lineage>
        <taxon>Eukaryota</taxon>
        <taxon>Metazoa</taxon>
        <taxon>Ecdysozoa</taxon>
        <taxon>Arthropoda</taxon>
        <taxon>Hexapoda</taxon>
        <taxon>Insecta</taxon>
        <taxon>Pterygota</taxon>
        <taxon>Neoptera</taxon>
        <taxon>Endopterygota</taxon>
        <taxon>Diptera</taxon>
        <taxon>Nematocera</taxon>
        <taxon>Chironomoidea</taxon>
        <taxon>Chironomidae</taxon>
        <taxon>Chironominae</taxon>
        <taxon>Polypedilum</taxon>
        <taxon>Polypedilum</taxon>
    </lineage>
</organism>
<evidence type="ECO:0000313" key="6">
    <source>
        <dbReference type="EMBL" id="KAG5672190.1"/>
    </source>
</evidence>
<name>A0A9J6BS55_POLVA</name>
<dbReference type="Proteomes" id="UP001107558">
    <property type="component" value="Chromosome 3"/>
</dbReference>
<proteinExistence type="predicted"/>
<evidence type="ECO:0000256" key="2">
    <source>
        <dbReference type="ARBA" id="ARBA00022723"/>
    </source>
</evidence>
<dbReference type="GO" id="GO:0046872">
    <property type="term" value="F:metal ion binding"/>
    <property type="evidence" value="ECO:0007669"/>
    <property type="project" value="UniProtKB-KW"/>
</dbReference>
<dbReference type="GO" id="GO:0006357">
    <property type="term" value="P:regulation of transcription by RNA polymerase II"/>
    <property type="evidence" value="ECO:0007669"/>
    <property type="project" value="TreeGrafter"/>
</dbReference>
<comment type="subcellular location">
    <subcellularLocation>
        <location evidence="1">Nucleus</location>
    </subcellularLocation>
</comment>
<dbReference type="GO" id="GO:0032454">
    <property type="term" value="F:histone H3K9 demethylase activity"/>
    <property type="evidence" value="ECO:0007669"/>
    <property type="project" value="InterPro"/>
</dbReference>
<dbReference type="OrthoDB" id="1667110at2759"/>
<dbReference type="EMBL" id="JADBJN010000003">
    <property type="protein sequence ID" value="KAG5672190.1"/>
    <property type="molecule type" value="Genomic_DNA"/>
</dbReference>
<keyword evidence="2" id="KW-0479">Metal-binding</keyword>
<evidence type="ECO:0000256" key="1">
    <source>
        <dbReference type="ARBA" id="ARBA00004123"/>
    </source>
</evidence>
<dbReference type="SMART" id="SM00558">
    <property type="entry name" value="JmjC"/>
    <property type="match status" value="1"/>
</dbReference>
<dbReference type="Gene3D" id="2.60.120.650">
    <property type="entry name" value="Cupin"/>
    <property type="match status" value="1"/>
</dbReference>
<dbReference type="InterPro" id="IPR045109">
    <property type="entry name" value="LSDs-like"/>
</dbReference>
<dbReference type="GO" id="GO:0000785">
    <property type="term" value="C:chromatin"/>
    <property type="evidence" value="ECO:0007669"/>
    <property type="project" value="TreeGrafter"/>
</dbReference>
<protein>
    <recommendedName>
        <fullName evidence="5">JmjC domain-containing protein</fullName>
    </recommendedName>
</protein>
<feature type="domain" description="JmjC" evidence="5">
    <location>
        <begin position="461"/>
        <end position="700"/>
    </location>
</feature>
<evidence type="ECO:0000256" key="4">
    <source>
        <dbReference type="SAM" id="MobiDB-lite"/>
    </source>
</evidence>
<gene>
    <name evidence="6" type="ORF">PVAND_002340</name>
</gene>
<dbReference type="GO" id="GO:0000118">
    <property type="term" value="C:histone deacetylase complex"/>
    <property type="evidence" value="ECO:0007669"/>
    <property type="project" value="TreeGrafter"/>
</dbReference>
<feature type="compositionally biased region" description="Basic and acidic residues" evidence="4">
    <location>
        <begin position="27"/>
        <end position="50"/>
    </location>
</feature>
<dbReference type="PANTHER" id="PTHR12549">
    <property type="entry name" value="JMJC DOMAIN-CONTAINING HISTONE DEMETHYLATION PROTEIN"/>
    <property type="match status" value="1"/>
</dbReference>
<dbReference type="InterPro" id="IPR003347">
    <property type="entry name" value="JmjC_dom"/>
</dbReference>
<accession>A0A9J6BS55</accession>
<dbReference type="GO" id="GO:0031490">
    <property type="term" value="F:chromatin DNA binding"/>
    <property type="evidence" value="ECO:0007669"/>
    <property type="project" value="TreeGrafter"/>
</dbReference>
<dbReference type="PANTHER" id="PTHR12549:SF38">
    <property type="entry name" value="JMJC DOMAIN-CONTAINING HISTONE DEMETHYLASE 2, ISOFORM A"/>
    <property type="match status" value="1"/>
</dbReference>
<sequence>MNNNSDQSTTNQSVFINFISAGIKRKNNDTEKETDLNENKNPKLQNESDSHSVSSFDYDDLITYSPESFDAQDDEDMLRDREEFLQFENCFNTSLHIPQCTECRLNKDCHKYNCRFYKFRKIERDNGFCRVVGFSDEISESIQIADIDLWRQSDPSILRDCDLVSRKNILRCVASQFCDLVKEEENVHKSYIINKKDPVLAWKRALYKIREMCDTCSTSIFNFHFVCTECGTVVCIDCFKERNEGQIIQKLSKSEKEERDDFFWLKCTDEMQHKMILSKMIPGNILSKINEQLHKYCDSQKIELLCSCRDDDIPPLSPFDKLDYQRNIQIKRRKKIRRQIVRRRSILDFEQNLKLIHHTYISQQSVLKFESPSESSESYSIFQCEWERSKPIVVANVKLNKTIWRPQYFLEKFGSVRHSLVNCQADQVIKRVPMRDFWLGFESYKNRLPHNSQNKMILKLKDWPDTQDFADVLQEHYNDLMNSIPFKLYTRRNGIFNLAKYQHLHFLKPDLGPKIYSAYGNFEKTTVMRASTNLHLDISDAVNILAHVSRPEDYKLANKQYDKEEISKVLEQLGCDEADLQTFMTSNKLPGALWLMFHSTDVNKLRNALREYAKENNIPLKSKEDPIHNQDWYVDVKLKRALEKKGIRSYSIIQYEGDCVFIPAKTPHQVTNIFDCIKIALDFVSPENVVECINLTNEFRLLSSKHVNREDKLQIKSILYHTIKNLVQPTN</sequence>
<reference evidence="6" key="1">
    <citation type="submission" date="2021-03" db="EMBL/GenBank/DDBJ databases">
        <title>Chromosome level genome of the anhydrobiotic midge Polypedilum vanderplanki.</title>
        <authorList>
            <person name="Yoshida Y."/>
            <person name="Kikawada T."/>
            <person name="Gusev O."/>
        </authorList>
    </citation>
    <scope>NUCLEOTIDE SEQUENCE</scope>
    <source>
        <strain evidence="6">NIAS01</strain>
        <tissue evidence="6">Whole body or cell culture</tissue>
    </source>
</reference>
<keyword evidence="7" id="KW-1185">Reference proteome</keyword>
<evidence type="ECO:0000313" key="7">
    <source>
        <dbReference type="Proteomes" id="UP001107558"/>
    </source>
</evidence>
<dbReference type="GO" id="GO:0003712">
    <property type="term" value="F:transcription coregulator activity"/>
    <property type="evidence" value="ECO:0007669"/>
    <property type="project" value="TreeGrafter"/>
</dbReference>
<feature type="region of interest" description="Disordered" evidence="4">
    <location>
        <begin position="27"/>
        <end position="54"/>
    </location>
</feature>
<dbReference type="Pfam" id="PF02373">
    <property type="entry name" value="JmjC"/>
    <property type="match status" value="1"/>
</dbReference>
<dbReference type="PROSITE" id="PS51184">
    <property type="entry name" value="JMJC"/>
    <property type="match status" value="1"/>
</dbReference>